<dbReference type="OrthoDB" id="9788279at2"/>
<evidence type="ECO:0000256" key="1">
    <source>
        <dbReference type="SAM" id="SignalP"/>
    </source>
</evidence>
<dbReference type="InterPro" id="IPR013740">
    <property type="entry name" value="Redoxin"/>
</dbReference>
<dbReference type="eggNOG" id="COG0526">
    <property type="taxonomic scope" value="Bacteria"/>
</dbReference>
<dbReference type="Gene3D" id="3.40.30.10">
    <property type="entry name" value="Glutaredoxin"/>
    <property type="match status" value="1"/>
</dbReference>
<dbReference type="InterPro" id="IPR036249">
    <property type="entry name" value="Thioredoxin-like_sf"/>
</dbReference>
<sequence>MNKPRLVFFYLLLVAISAVPTAMAAEISQQAPDCVLKPFEKAGEVTLPQWQGKVVYVDFWASWCPPCLKSFPFLNDLHQRFSDQGLHIVGINVDEKLSDAQDFLARVPARFEIVVDPDQQCARSFDIQAMPSSFLIDRKGVIRHIHLGFRSGDTQELEAWTQKLLQEDTANP</sequence>
<protein>
    <submittedName>
        <fullName evidence="3">Redoxin domain protein</fullName>
    </submittedName>
</protein>
<dbReference type="Proteomes" id="UP000000393">
    <property type="component" value="Chromosome"/>
</dbReference>
<evidence type="ECO:0000313" key="4">
    <source>
        <dbReference type="Proteomes" id="UP000000393"/>
    </source>
</evidence>
<accession>D8K567</accession>
<dbReference type="SUPFAM" id="SSF52833">
    <property type="entry name" value="Thioredoxin-like"/>
    <property type="match status" value="1"/>
</dbReference>
<feature type="domain" description="Thioredoxin" evidence="2">
    <location>
        <begin position="25"/>
        <end position="166"/>
    </location>
</feature>
<dbReference type="KEGG" id="nwa:Nwat_1110"/>
<dbReference type="PANTHER" id="PTHR42852:SF18">
    <property type="entry name" value="CHROMOSOME UNDETERMINED SCAFFOLD_47, WHOLE GENOME SHOTGUN SEQUENCE"/>
    <property type="match status" value="1"/>
</dbReference>
<proteinExistence type="predicted"/>
<reference evidence="3 4" key="1">
    <citation type="submission" date="2010-06" db="EMBL/GenBank/DDBJ databases">
        <title>Complete sequence of chromosome of Nitrosococcus watsoni C-113.</title>
        <authorList>
            <consortium name="US DOE Joint Genome Institute"/>
            <person name="Lucas S."/>
            <person name="Copeland A."/>
            <person name="Lapidus A."/>
            <person name="Cheng J.-F."/>
            <person name="Bruce D."/>
            <person name="Goodwin L."/>
            <person name="Pitluck S."/>
            <person name="Malfatti S.A."/>
            <person name="Chain P.S.G."/>
            <person name="Land M."/>
            <person name="Hauser L."/>
            <person name="Kyrpides N."/>
            <person name="Ivanova N."/>
            <person name="Cambell M.A."/>
            <person name="Heidelberg J.F."/>
            <person name="Klotz M.G."/>
            <person name="Woyke T."/>
        </authorList>
    </citation>
    <scope>NUCLEOTIDE SEQUENCE [LARGE SCALE GENOMIC DNA]</scope>
    <source>
        <strain evidence="3 4">C-113</strain>
    </source>
</reference>
<dbReference type="RefSeq" id="WP_013220144.1">
    <property type="nucleotide sequence ID" value="NC_014315.1"/>
</dbReference>
<evidence type="ECO:0000259" key="2">
    <source>
        <dbReference type="PROSITE" id="PS51352"/>
    </source>
</evidence>
<dbReference type="HOGENOM" id="CLU_042529_11_2_6"/>
<dbReference type="InterPro" id="IPR013766">
    <property type="entry name" value="Thioredoxin_domain"/>
</dbReference>
<dbReference type="PROSITE" id="PS51352">
    <property type="entry name" value="THIOREDOXIN_2"/>
    <property type="match status" value="1"/>
</dbReference>
<dbReference type="Pfam" id="PF08534">
    <property type="entry name" value="Redoxin"/>
    <property type="match status" value="1"/>
</dbReference>
<dbReference type="STRING" id="105559.Nwat_1110"/>
<dbReference type="CDD" id="cd02966">
    <property type="entry name" value="TlpA_like_family"/>
    <property type="match status" value="1"/>
</dbReference>
<dbReference type="AlphaFoldDB" id="D8K567"/>
<feature type="chain" id="PRO_5003116699" evidence="1">
    <location>
        <begin position="25"/>
        <end position="172"/>
    </location>
</feature>
<keyword evidence="1" id="KW-0732">Signal</keyword>
<keyword evidence="4" id="KW-1185">Reference proteome</keyword>
<dbReference type="InterPro" id="IPR050553">
    <property type="entry name" value="Thioredoxin_ResA/DsbE_sf"/>
</dbReference>
<gene>
    <name evidence="3" type="ordered locus">Nwat_1110</name>
</gene>
<dbReference type="PANTHER" id="PTHR42852">
    <property type="entry name" value="THIOL:DISULFIDE INTERCHANGE PROTEIN DSBE"/>
    <property type="match status" value="1"/>
</dbReference>
<feature type="signal peptide" evidence="1">
    <location>
        <begin position="1"/>
        <end position="24"/>
    </location>
</feature>
<dbReference type="EMBL" id="CP002086">
    <property type="protein sequence ID" value="ADJ28044.1"/>
    <property type="molecule type" value="Genomic_DNA"/>
</dbReference>
<dbReference type="GO" id="GO:0016491">
    <property type="term" value="F:oxidoreductase activity"/>
    <property type="evidence" value="ECO:0007669"/>
    <property type="project" value="InterPro"/>
</dbReference>
<organism evidence="3 4">
    <name type="scientific">Nitrosococcus watsoni (strain C-113)</name>
    <dbReference type="NCBI Taxonomy" id="105559"/>
    <lineage>
        <taxon>Bacteria</taxon>
        <taxon>Pseudomonadati</taxon>
        <taxon>Pseudomonadota</taxon>
        <taxon>Gammaproteobacteria</taxon>
        <taxon>Chromatiales</taxon>
        <taxon>Chromatiaceae</taxon>
        <taxon>Nitrosococcus</taxon>
    </lineage>
</organism>
<name>D8K567_NITWC</name>
<evidence type="ECO:0000313" key="3">
    <source>
        <dbReference type="EMBL" id="ADJ28044.1"/>
    </source>
</evidence>